<dbReference type="InterPro" id="IPR048469">
    <property type="entry name" value="YchJ-like_M"/>
</dbReference>
<evidence type="ECO:0000259" key="3">
    <source>
        <dbReference type="Pfam" id="PF17775"/>
    </source>
</evidence>
<accession>A0A3D0KKR5</accession>
<dbReference type="EMBL" id="DOTR01000097">
    <property type="protein sequence ID" value="HCA03759.1"/>
    <property type="molecule type" value="Genomic_DNA"/>
</dbReference>
<evidence type="ECO:0000313" key="4">
    <source>
        <dbReference type="EMBL" id="HCA03759.1"/>
    </source>
</evidence>
<dbReference type="InterPro" id="IPR004027">
    <property type="entry name" value="SEC_C_motif"/>
</dbReference>
<dbReference type="InterPro" id="IPR032710">
    <property type="entry name" value="NTF2-like_dom_sf"/>
</dbReference>
<dbReference type="HAMAP" id="MF_00612">
    <property type="entry name" value="UPF0225"/>
    <property type="match status" value="1"/>
</dbReference>
<reference evidence="4" key="1">
    <citation type="journal article" date="2018" name="Nat. Biotechnol.">
        <title>A standardized bacterial taxonomy based on genome phylogeny substantially revises the tree of life.</title>
        <authorList>
            <person name="Parks D.H."/>
            <person name="Chuvochina M."/>
            <person name="Waite D.W."/>
            <person name="Rinke C."/>
            <person name="Skarshewski A."/>
            <person name="Chaumeil P.A."/>
            <person name="Hugenholtz P."/>
        </authorList>
    </citation>
    <scope>NUCLEOTIDE SEQUENCE [LARGE SCALE GENOMIC DNA]</scope>
    <source>
        <strain evidence="4">UBA11284</strain>
    </source>
</reference>
<proteinExistence type="inferred from homology"/>
<comment type="similarity">
    <text evidence="1 2">Belongs to the UPF0225 family.</text>
</comment>
<feature type="domain" description="YchJ-like middle NTF2-like" evidence="3">
    <location>
        <begin position="36"/>
        <end position="128"/>
    </location>
</feature>
<dbReference type="SUPFAM" id="SSF54427">
    <property type="entry name" value="NTF2-like"/>
    <property type="match status" value="1"/>
</dbReference>
<dbReference type="SUPFAM" id="SSF103642">
    <property type="entry name" value="Sec-C motif"/>
    <property type="match status" value="1"/>
</dbReference>
<evidence type="ECO:0000256" key="1">
    <source>
        <dbReference type="ARBA" id="ARBA00010839"/>
    </source>
</evidence>
<dbReference type="Pfam" id="PF17775">
    <property type="entry name" value="YchJ_M-like"/>
    <property type="match status" value="1"/>
</dbReference>
<dbReference type="AlphaFoldDB" id="A0A3D0KKR5"/>
<dbReference type="InterPro" id="IPR023006">
    <property type="entry name" value="YchJ-like"/>
</dbReference>
<protein>
    <recommendedName>
        <fullName evidence="2">UPF0225 protein DEO68_16715</fullName>
    </recommendedName>
</protein>
<evidence type="ECO:0000256" key="2">
    <source>
        <dbReference type="HAMAP-Rule" id="MF_00612"/>
    </source>
</evidence>
<name>A0A3D0KKR5_9GAMM</name>
<dbReference type="Pfam" id="PF02810">
    <property type="entry name" value="SEC-C"/>
    <property type="match status" value="1"/>
</dbReference>
<dbReference type="PANTHER" id="PTHR33747:SF1">
    <property type="entry name" value="ADENYLATE CYCLASE-ASSOCIATED CAP C-TERMINAL DOMAIN-CONTAINING PROTEIN"/>
    <property type="match status" value="1"/>
</dbReference>
<gene>
    <name evidence="4" type="ORF">DEO68_16715</name>
</gene>
<comment type="caution">
    <text evidence="4">The sequence shown here is derived from an EMBL/GenBank/DDBJ whole genome shotgun (WGS) entry which is preliminary data.</text>
</comment>
<dbReference type="Gene3D" id="3.10.450.50">
    <property type="match status" value="1"/>
</dbReference>
<sequence>MTLSTPVSTSANCPCGSGAAFTACCQPYHQGATAPTPEALMRSRYTAFALNSRDYLLATWHASTRPTQLPPDPDSQWKALTIVAAPPAKKGQGTVHFLAYFREQNRWYVLEENSRFVFEDGRWWYVDGVPTIERLKPRRNERCLCGSGRKIKSCCGE</sequence>
<dbReference type="PANTHER" id="PTHR33747">
    <property type="entry name" value="UPF0225 PROTEIN SCO1677"/>
    <property type="match status" value="1"/>
</dbReference>
<organism evidence="4">
    <name type="scientific">Halomonas campaniensis</name>
    <dbReference type="NCBI Taxonomy" id="213554"/>
    <lineage>
        <taxon>Bacteria</taxon>
        <taxon>Pseudomonadati</taxon>
        <taxon>Pseudomonadota</taxon>
        <taxon>Gammaproteobacteria</taxon>
        <taxon>Oceanospirillales</taxon>
        <taxon>Halomonadaceae</taxon>
        <taxon>Halomonas</taxon>
    </lineage>
</organism>